<dbReference type="InterPro" id="IPR058860">
    <property type="entry name" value="MIB_M2"/>
</dbReference>
<dbReference type="AlphaFoldDB" id="A0A654IMU3"/>
<evidence type="ECO:0000259" key="2">
    <source>
        <dbReference type="Pfam" id="PF26360"/>
    </source>
</evidence>
<feature type="domain" description="Mycoplasma immunoglobulin binding protein M2" evidence="4">
    <location>
        <begin position="552"/>
        <end position="742"/>
    </location>
</feature>
<dbReference type="NCBIfam" id="TIGR02184">
    <property type="entry name" value="Myco_arth_vir_N"/>
    <property type="match status" value="1"/>
</dbReference>
<evidence type="ECO:0000259" key="3">
    <source>
        <dbReference type="Pfam" id="PF26361"/>
    </source>
</evidence>
<dbReference type="Pfam" id="PF26360">
    <property type="entry name" value="MIB_M1"/>
    <property type="match status" value="1"/>
</dbReference>
<dbReference type="InterPro" id="IPR030941">
    <property type="entry name" value="Predic_Ig_block"/>
</dbReference>
<accession>A0A654IMU3</accession>
<dbReference type="NCBIfam" id="TIGR04526">
    <property type="entry name" value="predic_Ig_block"/>
    <property type="match status" value="1"/>
</dbReference>
<dbReference type="InterPro" id="IPR058861">
    <property type="entry name" value="MIB_arm"/>
</dbReference>
<feature type="domain" description="Mycoplasma immunoglobulin binding protein arm" evidence="3">
    <location>
        <begin position="181"/>
        <end position="336"/>
    </location>
</feature>
<dbReference type="NCBIfam" id="TIGR04524">
    <property type="entry name" value="mycoplas_M_dom"/>
    <property type="match status" value="1"/>
</dbReference>
<feature type="domain" description="Mycoplasma virulence signal" evidence="1">
    <location>
        <begin position="1"/>
        <end position="32"/>
    </location>
</feature>
<feature type="domain" description="IgG-blocking virulence" evidence="2">
    <location>
        <begin position="341"/>
        <end position="542"/>
    </location>
</feature>
<protein>
    <submittedName>
        <fullName evidence="5">Uncharacterized protein</fullName>
    </submittedName>
</protein>
<dbReference type="Pfam" id="PF26364">
    <property type="entry name" value="MIB_M2"/>
    <property type="match status" value="1"/>
</dbReference>
<organism evidence="5">
    <name type="scientific">Mycoplasma feriruminatoris</name>
    <dbReference type="NCBI Taxonomy" id="1179777"/>
    <lineage>
        <taxon>Bacteria</taxon>
        <taxon>Bacillati</taxon>
        <taxon>Mycoplasmatota</taxon>
        <taxon>Mollicutes</taxon>
        <taxon>Mycoplasmataceae</taxon>
        <taxon>Mycoplasma</taxon>
    </lineage>
</organism>
<dbReference type="Pfam" id="PF09610">
    <property type="entry name" value="Myco_arth_vir_N"/>
    <property type="match status" value="1"/>
</dbReference>
<proteinExistence type="predicted"/>
<dbReference type="InterPro" id="IPR030942">
    <property type="entry name" value="Mycoplas_M_dom"/>
</dbReference>
<gene>
    <name evidence="5" type="ORF">MF5582_00337</name>
</gene>
<sequence>MYFLKKKKNKILIYALLASLATSLSFGSVIYYSFSDSNISFNTSSNGITDAELTPINNAIDDAIVSNRDNKLKPNPNKIIREADKKEPDLLVIPKKQEKEIKEVAKVEVKPEIIRPETTTPKQSTKRVKSQIVINGVTVNAEIEAPPGFTVDQRDKNRNIANPTKPYQNHIVEKILSIEVTQELRDSVVKNSLTGGEGYDKGAGLFQNTLTNVVSREIEENKGDIHKALENLEAISKQNSGFFNSSIERYKRLLDSKNVIDYLKPEAKKQYPKLKGEFKTKTQEYLWLIHNLDQSKFTKIASTSEKYLKEGLTISPRSAFINENGEIDSHGWGPPDAYNTVTSRLQRDNSTYRVFDYDQYYNRSSDRIENGTYPGWTKKDVTDEFTKKFGFEKGEGITISRLKRDKETNAEGKINSGLVLELDVSNPKAYEKAQELIKKFKSNDEKITSYRIKNMGEVNTSQSFKQILDELPEEIPQLELFFSDKATNTASLIALENKKIKELSLYTTGNSLRNSWSYNPLALRNTTWINTIDYNVSAEYPSNLKISTRITFNTLAFDQDDFKNNNDYSRINDGLRMVYYARNNEPFFQGAFGPGLSPDQSLGDNSYPTGLDFSRVKGIKSLKGLRFDDEYNPSNKPRKIAELTLFNDNSHFEISADELNDANLEHLSTGENSPIKPKIKFSNGSNTTKIRITGSSITDKARQNLEKYFDYSDSLKASGKQIEVEDTNSEVARKLKDWGYSVSQATNKQFT</sequence>
<dbReference type="Pfam" id="PF26361">
    <property type="entry name" value="MIB_arm"/>
    <property type="match status" value="1"/>
</dbReference>
<dbReference type="EMBL" id="LR739237">
    <property type="protein sequence ID" value="VZR99934.1"/>
    <property type="molecule type" value="Genomic_DNA"/>
</dbReference>
<evidence type="ECO:0000259" key="1">
    <source>
        <dbReference type="Pfam" id="PF09610"/>
    </source>
</evidence>
<dbReference type="InterPro" id="IPR011732">
    <property type="entry name" value="Mycoplasma_virulence_signal"/>
</dbReference>
<evidence type="ECO:0000259" key="4">
    <source>
        <dbReference type="Pfam" id="PF26364"/>
    </source>
</evidence>
<reference evidence="5" key="1">
    <citation type="submission" date="2019-11" db="EMBL/GenBank/DDBJ databases">
        <authorList>
            <person name="Falquet L."/>
            <person name="Falquet L."/>
        </authorList>
    </citation>
    <scope>NUCLEOTIDE SEQUENCE</scope>
    <source>
        <strain evidence="5">14/OD_0492</strain>
    </source>
</reference>
<name>A0A654IMU3_9MOLU</name>
<evidence type="ECO:0000313" key="5">
    <source>
        <dbReference type="EMBL" id="VZR99934.1"/>
    </source>
</evidence>